<name>A0A0D7EIQ4_RHOPL</name>
<dbReference type="EMBL" id="JXXE01000342">
    <property type="protein sequence ID" value="KIZ40668.1"/>
    <property type="molecule type" value="Genomic_DNA"/>
</dbReference>
<comment type="caution">
    <text evidence="1">The sequence shown here is derived from an EMBL/GenBank/DDBJ whole genome shotgun (WGS) entry which is preliminary data.</text>
</comment>
<sequence>MLEQVHEALWIADGENVSFYGAPYPTRSVIAQLKNGDLWIWSPVKLTAGLRAKIDHLGPVRHLVSPNKLHHLYLREWKAAYPEAALWGPQSTVKKRSDLSFREALKDTPPPEWLPDIDQAWFRGSFAMDEIVFFHRPSGTAIVADLIQTFSDQFLREHWGWLRFLARLDGLTQDQACAPLEWRLSFINRAPARRARDKVLSWNCQRVIMAHGEWMRAGGHALLQKSFRWLGA</sequence>
<dbReference type="InterPro" id="IPR036866">
    <property type="entry name" value="RibonucZ/Hydroxyglut_hydro"/>
</dbReference>
<protein>
    <recommendedName>
        <fullName evidence="3">DUF4336 domain-containing protein</fullName>
    </recommendedName>
</protein>
<accession>A0A0D7EIQ4</accession>
<dbReference type="SUPFAM" id="SSF56281">
    <property type="entry name" value="Metallo-hydrolase/oxidoreductase"/>
    <property type="match status" value="1"/>
</dbReference>
<dbReference type="PANTHER" id="PTHR33835">
    <property type="entry name" value="YALI0C07656P"/>
    <property type="match status" value="1"/>
</dbReference>
<organism evidence="1 2">
    <name type="scientific">Rhodopseudomonas palustris</name>
    <dbReference type="NCBI Taxonomy" id="1076"/>
    <lineage>
        <taxon>Bacteria</taxon>
        <taxon>Pseudomonadati</taxon>
        <taxon>Pseudomonadota</taxon>
        <taxon>Alphaproteobacteria</taxon>
        <taxon>Hyphomicrobiales</taxon>
        <taxon>Nitrobacteraceae</taxon>
        <taxon>Rhodopseudomonas</taxon>
    </lineage>
</organism>
<dbReference type="Proteomes" id="UP000032515">
    <property type="component" value="Unassembled WGS sequence"/>
</dbReference>
<gene>
    <name evidence="1" type="ORF">OO17_17055</name>
</gene>
<dbReference type="Pfam" id="PF14234">
    <property type="entry name" value="DUF4336"/>
    <property type="match status" value="1"/>
</dbReference>
<dbReference type="PANTHER" id="PTHR33835:SF1">
    <property type="entry name" value="METALLO-BETA-LACTAMASE DOMAIN-CONTAINING PROTEIN"/>
    <property type="match status" value="1"/>
</dbReference>
<evidence type="ECO:0000313" key="2">
    <source>
        <dbReference type="Proteomes" id="UP000032515"/>
    </source>
</evidence>
<dbReference type="InterPro" id="IPR025638">
    <property type="entry name" value="DUF4336"/>
</dbReference>
<dbReference type="RefSeq" id="WP_044413560.1">
    <property type="nucleotide sequence ID" value="NZ_JXXE01000342.1"/>
</dbReference>
<proteinExistence type="predicted"/>
<evidence type="ECO:0008006" key="3">
    <source>
        <dbReference type="Google" id="ProtNLM"/>
    </source>
</evidence>
<dbReference type="PATRIC" id="fig|1076.23.peg.3663"/>
<evidence type="ECO:0000313" key="1">
    <source>
        <dbReference type="EMBL" id="KIZ40668.1"/>
    </source>
</evidence>
<dbReference type="AlphaFoldDB" id="A0A0D7EIQ4"/>
<reference evidence="1 2" key="1">
    <citation type="submission" date="2014-11" db="EMBL/GenBank/DDBJ databases">
        <title>Genomics and ecophysiology of heterotrophic nitrogen fixing bacteria isolated from estuarine surface water.</title>
        <authorList>
            <person name="Bentzon-Tilia M."/>
            <person name="Severin I."/>
            <person name="Hansen L.H."/>
            <person name="Riemann L."/>
        </authorList>
    </citation>
    <scope>NUCLEOTIDE SEQUENCE [LARGE SCALE GENOMIC DNA]</scope>
    <source>
        <strain evidence="1 2">BAL398</strain>
    </source>
</reference>
<dbReference type="OrthoDB" id="450111at2"/>